<keyword evidence="8" id="KW-1185">Reference proteome</keyword>
<dbReference type="PROSITE" id="PS51935">
    <property type="entry name" value="NLPC_P60"/>
    <property type="match status" value="1"/>
</dbReference>
<keyword evidence="3 7" id="KW-0378">Hydrolase</keyword>
<gene>
    <name evidence="7" type="ORF">HNQ50_001028</name>
</gene>
<keyword evidence="2" id="KW-0645">Protease</keyword>
<organism evidence="7 8">
    <name type="scientific">Silvimonas terrae</name>
    <dbReference type="NCBI Taxonomy" id="300266"/>
    <lineage>
        <taxon>Bacteria</taxon>
        <taxon>Pseudomonadati</taxon>
        <taxon>Pseudomonadota</taxon>
        <taxon>Betaproteobacteria</taxon>
        <taxon>Neisseriales</taxon>
        <taxon>Chitinibacteraceae</taxon>
        <taxon>Silvimonas</taxon>
    </lineage>
</organism>
<feature type="domain" description="NlpC/P60" evidence="6">
    <location>
        <begin position="49"/>
        <end position="173"/>
    </location>
</feature>
<dbReference type="Proteomes" id="UP000543030">
    <property type="component" value="Unassembled WGS sequence"/>
</dbReference>
<dbReference type="SUPFAM" id="SSF54001">
    <property type="entry name" value="Cysteine proteinases"/>
    <property type="match status" value="1"/>
</dbReference>
<dbReference type="PANTHER" id="PTHR47053">
    <property type="entry name" value="MUREIN DD-ENDOPEPTIDASE MEPH-RELATED"/>
    <property type="match status" value="1"/>
</dbReference>
<dbReference type="EMBL" id="JACHHN010000002">
    <property type="protein sequence ID" value="MBB5190306.1"/>
    <property type="molecule type" value="Genomic_DNA"/>
</dbReference>
<comment type="similarity">
    <text evidence="1">Belongs to the peptidase C40 family.</text>
</comment>
<dbReference type="InterPro" id="IPR000064">
    <property type="entry name" value="NLP_P60_dom"/>
</dbReference>
<sequence length="176" mass="18964">MKPACSQSVALLTMVLVLAGCSSTPVSRPSQPAASRPVDRSVSTIQVPSEDRQEIVLYALSLLDVNYQFGGANPEAGLDCSGLVYFIYKNALGVTLPHNAAEMARLARPVDRQKLQAGDLVFFNTLGKPYSHVGVYIGDNKFVHAPSSRGHIKVESLNSPWFAARFEGGRSLMAVN</sequence>
<accession>A0A840RD07</accession>
<protein>
    <submittedName>
        <fullName evidence="7">Cell wall-associated NlpC family hydrolase</fullName>
    </submittedName>
</protein>
<evidence type="ECO:0000313" key="7">
    <source>
        <dbReference type="EMBL" id="MBB5190306.1"/>
    </source>
</evidence>
<keyword evidence="4" id="KW-0788">Thiol protease</keyword>
<dbReference type="AlphaFoldDB" id="A0A840RD07"/>
<evidence type="ECO:0000259" key="6">
    <source>
        <dbReference type="PROSITE" id="PS51935"/>
    </source>
</evidence>
<keyword evidence="5" id="KW-0732">Signal</keyword>
<evidence type="ECO:0000313" key="8">
    <source>
        <dbReference type="Proteomes" id="UP000543030"/>
    </source>
</evidence>
<evidence type="ECO:0000256" key="4">
    <source>
        <dbReference type="ARBA" id="ARBA00022807"/>
    </source>
</evidence>
<reference evidence="7 8" key="1">
    <citation type="submission" date="2020-08" db="EMBL/GenBank/DDBJ databases">
        <title>Genomic Encyclopedia of Type Strains, Phase IV (KMG-IV): sequencing the most valuable type-strain genomes for metagenomic binning, comparative biology and taxonomic classification.</title>
        <authorList>
            <person name="Goeker M."/>
        </authorList>
    </citation>
    <scope>NUCLEOTIDE SEQUENCE [LARGE SCALE GENOMIC DNA]</scope>
    <source>
        <strain evidence="7 8">DSM 18233</strain>
    </source>
</reference>
<proteinExistence type="inferred from homology"/>
<dbReference type="GO" id="GO:0006508">
    <property type="term" value="P:proteolysis"/>
    <property type="evidence" value="ECO:0007669"/>
    <property type="project" value="UniProtKB-KW"/>
</dbReference>
<evidence type="ECO:0000256" key="3">
    <source>
        <dbReference type="ARBA" id="ARBA00022801"/>
    </source>
</evidence>
<feature type="signal peptide" evidence="5">
    <location>
        <begin position="1"/>
        <end position="19"/>
    </location>
</feature>
<evidence type="ECO:0000256" key="5">
    <source>
        <dbReference type="SAM" id="SignalP"/>
    </source>
</evidence>
<name>A0A840RD07_9NEIS</name>
<evidence type="ECO:0000256" key="1">
    <source>
        <dbReference type="ARBA" id="ARBA00007074"/>
    </source>
</evidence>
<dbReference type="RefSeq" id="WP_246428590.1">
    <property type="nucleotide sequence ID" value="NZ_JACHHN010000002.1"/>
</dbReference>
<feature type="chain" id="PRO_5032328304" evidence="5">
    <location>
        <begin position="20"/>
        <end position="176"/>
    </location>
</feature>
<dbReference type="InterPro" id="IPR038765">
    <property type="entry name" value="Papain-like_cys_pep_sf"/>
</dbReference>
<dbReference type="Pfam" id="PF00877">
    <property type="entry name" value="NLPC_P60"/>
    <property type="match status" value="1"/>
</dbReference>
<evidence type="ECO:0000256" key="2">
    <source>
        <dbReference type="ARBA" id="ARBA00022670"/>
    </source>
</evidence>
<dbReference type="PROSITE" id="PS51257">
    <property type="entry name" value="PROKAR_LIPOPROTEIN"/>
    <property type="match status" value="1"/>
</dbReference>
<comment type="caution">
    <text evidence="7">The sequence shown here is derived from an EMBL/GenBank/DDBJ whole genome shotgun (WGS) entry which is preliminary data.</text>
</comment>
<dbReference type="Gene3D" id="3.90.1720.10">
    <property type="entry name" value="endopeptidase domain like (from Nostoc punctiforme)"/>
    <property type="match status" value="1"/>
</dbReference>
<dbReference type="PANTHER" id="PTHR47053:SF1">
    <property type="entry name" value="MUREIN DD-ENDOPEPTIDASE MEPH-RELATED"/>
    <property type="match status" value="1"/>
</dbReference>
<dbReference type="InterPro" id="IPR051202">
    <property type="entry name" value="Peptidase_C40"/>
</dbReference>
<dbReference type="GO" id="GO:0008234">
    <property type="term" value="F:cysteine-type peptidase activity"/>
    <property type="evidence" value="ECO:0007669"/>
    <property type="project" value="UniProtKB-KW"/>
</dbReference>